<evidence type="ECO:0000313" key="1">
    <source>
        <dbReference type="EMBL" id="OXA43387.1"/>
    </source>
</evidence>
<gene>
    <name evidence="1" type="ORF">Fcan01_21736</name>
</gene>
<dbReference type="AlphaFoldDB" id="A0A226DFA0"/>
<sequence length="196" mass="22094">YYGIHTLPSYYHDFVQLYNSAASAPTNFEHDRAVADALNSTRDHYFLESPSELDDQIESLHEFITAQMKQQNNSVSTPHQQTKINASALGFPDFYAFRQIFSGFGDTVKRDAIKVQSTSESNLVTFSTFTCTFFRLAAPEVCAGVLSRLGPSFYYIVQSRPKVKSSIMCGLMFQSLGCRIPHRAILGTDFEWNVDT</sequence>
<dbReference type="EMBL" id="LNIX01000022">
    <property type="protein sequence ID" value="OXA43387.1"/>
    <property type="molecule type" value="Genomic_DNA"/>
</dbReference>
<dbReference type="OrthoDB" id="282973at2759"/>
<evidence type="ECO:0000313" key="2">
    <source>
        <dbReference type="Proteomes" id="UP000198287"/>
    </source>
</evidence>
<keyword evidence="2" id="KW-1185">Reference proteome</keyword>
<dbReference type="Proteomes" id="UP000198287">
    <property type="component" value="Unassembled WGS sequence"/>
</dbReference>
<feature type="non-terminal residue" evidence="1">
    <location>
        <position position="196"/>
    </location>
</feature>
<organism evidence="1 2">
    <name type="scientific">Folsomia candida</name>
    <name type="common">Springtail</name>
    <dbReference type="NCBI Taxonomy" id="158441"/>
    <lineage>
        <taxon>Eukaryota</taxon>
        <taxon>Metazoa</taxon>
        <taxon>Ecdysozoa</taxon>
        <taxon>Arthropoda</taxon>
        <taxon>Hexapoda</taxon>
        <taxon>Collembola</taxon>
        <taxon>Entomobryomorpha</taxon>
        <taxon>Isotomoidea</taxon>
        <taxon>Isotomidae</taxon>
        <taxon>Proisotominae</taxon>
        <taxon>Folsomia</taxon>
    </lineage>
</organism>
<proteinExistence type="predicted"/>
<comment type="caution">
    <text evidence="1">The sequence shown here is derived from an EMBL/GenBank/DDBJ whole genome shotgun (WGS) entry which is preliminary data.</text>
</comment>
<name>A0A226DFA0_FOLCA</name>
<accession>A0A226DFA0</accession>
<protein>
    <submittedName>
        <fullName evidence="1">Uncharacterized protein</fullName>
    </submittedName>
</protein>
<reference evidence="1 2" key="1">
    <citation type="submission" date="2015-12" db="EMBL/GenBank/DDBJ databases">
        <title>The genome of Folsomia candida.</title>
        <authorList>
            <person name="Faddeeva A."/>
            <person name="Derks M.F."/>
            <person name="Anvar Y."/>
            <person name="Smit S."/>
            <person name="Van Straalen N."/>
            <person name="Roelofs D."/>
        </authorList>
    </citation>
    <scope>NUCLEOTIDE SEQUENCE [LARGE SCALE GENOMIC DNA]</scope>
    <source>
        <strain evidence="1 2">VU population</strain>
        <tissue evidence="1">Whole body</tissue>
    </source>
</reference>
<feature type="non-terminal residue" evidence="1">
    <location>
        <position position="1"/>
    </location>
</feature>